<keyword evidence="6 9" id="KW-0460">Magnesium</keyword>
<dbReference type="OrthoDB" id="9806661at2"/>
<keyword evidence="12" id="KW-1185">Reference proteome</keyword>
<feature type="binding site" evidence="9">
    <location>
        <begin position="9"/>
        <end position="10"/>
    </location>
    <ligand>
        <name>ATP</name>
        <dbReference type="ChEBI" id="CHEBI:30616"/>
    </ligand>
</feature>
<dbReference type="NCBIfam" id="TIGR00125">
    <property type="entry name" value="cyt_tran_rel"/>
    <property type="match status" value="1"/>
</dbReference>
<gene>
    <name evidence="9 11" type="primary">coaD</name>
    <name evidence="11" type="ORF">H0A68_12385</name>
</gene>
<feature type="site" description="Transition state stabilizer" evidence="9">
    <location>
        <position position="17"/>
    </location>
</feature>
<dbReference type="HAMAP" id="MF_00151">
    <property type="entry name" value="PPAT_bact"/>
    <property type="match status" value="1"/>
</dbReference>
<dbReference type="Proteomes" id="UP000580517">
    <property type="component" value="Unassembled WGS sequence"/>
</dbReference>
<evidence type="ECO:0000256" key="9">
    <source>
        <dbReference type="HAMAP-Rule" id="MF_00151"/>
    </source>
</evidence>
<protein>
    <recommendedName>
        <fullName evidence="9">Phosphopantetheine adenylyltransferase</fullName>
        <ecNumber evidence="9">2.7.7.3</ecNumber>
    </recommendedName>
    <alternativeName>
        <fullName evidence="9">Dephospho-CoA pyrophosphorylase</fullName>
    </alternativeName>
    <alternativeName>
        <fullName evidence="9">Pantetheine-phosphate adenylyltransferase</fullName>
        <shortName evidence="9">PPAT</shortName>
    </alternativeName>
</protein>
<dbReference type="CDD" id="cd02163">
    <property type="entry name" value="PPAT"/>
    <property type="match status" value="1"/>
</dbReference>
<comment type="subcellular location">
    <subcellularLocation>
        <location evidence="9">Cytoplasm</location>
    </subcellularLocation>
</comment>
<comment type="cofactor">
    <cofactor evidence="9">
        <name>Mg(2+)</name>
        <dbReference type="ChEBI" id="CHEBI:18420"/>
    </cofactor>
</comment>
<name>A0A853FAE0_9BURK</name>
<dbReference type="Gene3D" id="3.40.50.620">
    <property type="entry name" value="HUPs"/>
    <property type="match status" value="1"/>
</dbReference>
<keyword evidence="3 9" id="KW-0548">Nucleotidyltransferase</keyword>
<evidence type="ECO:0000256" key="4">
    <source>
        <dbReference type="ARBA" id="ARBA00022741"/>
    </source>
</evidence>
<dbReference type="GO" id="GO:0005737">
    <property type="term" value="C:cytoplasm"/>
    <property type="evidence" value="ECO:0007669"/>
    <property type="project" value="UniProtKB-SubCell"/>
</dbReference>
<keyword evidence="7 9" id="KW-0173">Coenzyme A biosynthesis</keyword>
<dbReference type="GO" id="GO:0015937">
    <property type="term" value="P:coenzyme A biosynthetic process"/>
    <property type="evidence" value="ECO:0007669"/>
    <property type="project" value="UniProtKB-UniRule"/>
</dbReference>
<sequence>MITAIYPGTFDPMTRGHEDLVRRAAGLFDHVVVGVADSRAKKPFFTVEERVEIAREVLGHYPNVEVFSFAGLLKDFVRERNGRVIVRGLRAVSDFEYEFQMAGMNRHLLPEVETLFMTPSEQYQFISGTIVREIALLGGDVSKFVFPSVERWLHEKASRRRAQQEQERSQQG</sequence>
<organism evidence="11 12">
    <name type="scientific">Allopusillimonas soli</name>
    <dbReference type="NCBI Taxonomy" id="659016"/>
    <lineage>
        <taxon>Bacteria</taxon>
        <taxon>Pseudomonadati</taxon>
        <taxon>Pseudomonadota</taxon>
        <taxon>Betaproteobacteria</taxon>
        <taxon>Burkholderiales</taxon>
        <taxon>Alcaligenaceae</taxon>
        <taxon>Allopusillimonas</taxon>
    </lineage>
</organism>
<evidence type="ECO:0000259" key="10">
    <source>
        <dbReference type="Pfam" id="PF01467"/>
    </source>
</evidence>
<feature type="binding site" evidence="9">
    <location>
        <position position="73"/>
    </location>
    <ligand>
        <name>substrate</name>
    </ligand>
</feature>
<comment type="subunit">
    <text evidence="9">Homohexamer.</text>
</comment>
<dbReference type="GO" id="GO:0005524">
    <property type="term" value="F:ATP binding"/>
    <property type="evidence" value="ECO:0007669"/>
    <property type="project" value="UniProtKB-KW"/>
</dbReference>
<evidence type="ECO:0000256" key="2">
    <source>
        <dbReference type="ARBA" id="ARBA00022679"/>
    </source>
</evidence>
<dbReference type="InterPro" id="IPR014729">
    <property type="entry name" value="Rossmann-like_a/b/a_fold"/>
</dbReference>
<dbReference type="PANTHER" id="PTHR21342">
    <property type="entry name" value="PHOSPHOPANTETHEINE ADENYLYLTRANSFERASE"/>
    <property type="match status" value="1"/>
</dbReference>
<keyword evidence="2 9" id="KW-0808">Transferase</keyword>
<comment type="pathway">
    <text evidence="9">Cofactor biosynthesis; coenzyme A biosynthesis; CoA from (R)-pantothenate: step 4/5.</text>
</comment>
<evidence type="ECO:0000313" key="12">
    <source>
        <dbReference type="Proteomes" id="UP000580517"/>
    </source>
</evidence>
<dbReference type="PRINTS" id="PR01020">
    <property type="entry name" value="LPSBIOSNTHSS"/>
</dbReference>
<feature type="binding site" evidence="9">
    <location>
        <position position="9"/>
    </location>
    <ligand>
        <name>substrate</name>
    </ligand>
</feature>
<feature type="binding site" evidence="9">
    <location>
        <position position="41"/>
    </location>
    <ligand>
        <name>substrate</name>
    </ligand>
</feature>
<accession>A0A853FAE0</accession>
<keyword evidence="1 9" id="KW-0963">Cytoplasm</keyword>
<evidence type="ECO:0000256" key="5">
    <source>
        <dbReference type="ARBA" id="ARBA00022840"/>
    </source>
</evidence>
<dbReference type="InterPro" id="IPR001980">
    <property type="entry name" value="PPAT"/>
</dbReference>
<dbReference type="GO" id="GO:0004595">
    <property type="term" value="F:pantetheine-phosphate adenylyltransferase activity"/>
    <property type="evidence" value="ECO:0007669"/>
    <property type="project" value="UniProtKB-UniRule"/>
</dbReference>
<dbReference type="Pfam" id="PF01467">
    <property type="entry name" value="CTP_transf_like"/>
    <property type="match status" value="1"/>
</dbReference>
<evidence type="ECO:0000256" key="8">
    <source>
        <dbReference type="ARBA" id="ARBA00029346"/>
    </source>
</evidence>
<comment type="function">
    <text evidence="9">Reversibly transfers an adenylyl group from ATP to 4'-phosphopantetheine, yielding dephospho-CoA (dPCoA) and pyrophosphate.</text>
</comment>
<comment type="similarity">
    <text evidence="9">Belongs to the bacterial CoaD family.</text>
</comment>
<evidence type="ECO:0000313" key="11">
    <source>
        <dbReference type="EMBL" id="NYT37675.1"/>
    </source>
</evidence>
<dbReference type="InterPro" id="IPR004821">
    <property type="entry name" value="Cyt_trans-like"/>
</dbReference>
<dbReference type="EC" id="2.7.7.3" evidence="9"/>
<evidence type="ECO:0000256" key="7">
    <source>
        <dbReference type="ARBA" id="ARBA00022993"/>
    </source>
</evidence>
<feature type="binding site" evidence="9">
    <location>
        <position position="87"/>
    </location>
    <ligand>
        <name>substrate</name>
    </ligand>
</feature>
<evidence type="ECO:0000256" key="3">
    <source>
        <dbReference type="ARBA" id="ARBA00022695"/>
    </source>
</evidence>
<keyword evidence="4 9" id="KW-0547">Nucleotide-binding</keyword>
<dbReference type="EMBL" id="JACCEW010000003">
    <property type="protein sequence ID" value="NYT37675.1"/>
    <property type="molecule type" value="Genomic_DNA"/>
</dbReference>
<feature type="binding site" evidence="9">
    <location>
        <begin position="88"/>
        <end position="90"/>
    </location>
    <ligand>
        <name>ATP</name>
        <dbReference type="ChEBI" id="CHEBI:30616"/>
    </ligand>
</feature>
<dbReference type="UniPathway" id="UPA00241">
    <property type="reaction ID" value="UER00355"/>
</dbReference>
<feature type="binding site" evidence="9">
    <location>
        <position position="98"/>
    </location>
    <ligand>
        <name>ATP</name>
        <dbReference type="ChEBI" id="CHEBI:30616"/>
    </ligand>
</feature>
<comment type="catalytic activity">
    <reaction evidence="8 9">
        <text>(R)-4'-phosphopantetheine + ATP + H(+) = 3'-dephospho-CoA + diphosphate</text>
        <dbReference type="Rhea" id="RHEA:19801"/>
        <dbReference type="ChEBI" id="CHEBI:15378"/>
        <dbReference type="ChEBI" id="CHEBI:30616"/>
        <dbReference type="ChEBI" id="CHEBI:33019"/>
        <dbReference type="ChEBI" id="CHEBI:57328"/>
        <dbReference type="ChEBI" id="CHEBI:61723"/>
        <dbReference type="EC" id="2.7.7.3"/>
    </reaction>
</comment>
<feature type="binding site" evidence="9">
    <location>
        <begin position="123"/>
        <end position="129"/>
    </location>
    <ligand>
        <name>ATP</name>
        <dbReference type="ChEBI" id="CHEBI:30616"/>
    </ligand>
</feature>
<reference evidence="11 12" key="1">
    <citation type="submission" date="2020-07" db="EMBL/GenBank/DDBJ databases">
        <title>Taxonomic revisions and descriptions of new bacterial species based on genomic comparisons in the high-G+C-content subgroup of the family Alcaligenaceae.</title>
        <authorList>
            <person name="Szabo A."/>
            <person name="Felfoldi T."/>
        </authorList>
    </citation>
    <scope>NUCLEOTIDE SEQUENCE [LARGE SCALE GENOMIC DNA]</scope>
    <source>
        <strain evidence="11 12">DSM 25264</strain>
    </source>
</reference>
<dbReference type="SUPFAM" id="SSF52374">
    <property type="entry name" value="Nucleotidylyl transferase"/>
    <property type="match status" value="1"/>
</dbReference>
<dbReference type="PANTHER" id="PTHR21342:SF1">
    <property type="entry name" value="PHOSPHOPANTETHEINE ADENYLYLTRANSFERASE"/>
    <property type="match status" value="1"/>
</dbReference>
<dbReference type="AlphaFoldDB" id="A0A853FAE0"/>
<feature type="binding site" evidence="9">
    <location>
        <position position="17"/>
    </location>
    <ligand>
        <name>ATP</name>
        <dbReference type="ChEBI" id="CHEBI:30616"/>
    </ligand>
</feature>
<evidence type="ECO:0000256" key="1">
    <source>
        <dbReference type="ARBA" id="ARBA00022490"/>
    </source>
</evidence>
<comment type="caution">
    <text evidence="11">The sequence shown here is derived from an EMBL/GenBank/DDBJ whole genome shotgun (WGS) entry which is preliminary data.</text>
</comment>
<evidence type="ECO:0000256" key="6">
    <source>
        <dbReference type="ARBA" id="ARBA00022842"/>
    </source>
</evidence>
<dbReference type="RefSeq" id="WP_129969205.1">
    <property type="nucleotide sequence ID" value="NZ_JACCEW010000003.1"/>
</dbReference>
<proteinExistence type="inferred from homology"/>
<feature type="domain" description="Cytidyltransferase-like" evidence="10">
    <location>
        <begin position="5"/>
        <end position="133"/>
    </location>
</feature>
<keyword evidence="5 9" id="KW-0067">ATP-binding</keyword>
<dbReference type="NCBIfam" id="TIGR01510">
    <property type="entry name" value="coaD_prev_kdtB"/>
    <property type="match status" value="1"/>
</dbReference>